<accession>A0AAW7ZDN9</accession>
<reference evidence="8" key="1">
    <citation type="journal article" date="2023" name="J. Hazard. Mater.">
        <title>Anaerobic biodegradation of pyrene and benzo[a]pyrene by a new sulfate-reducing Desulforamulus aquiferis strain DSA.</title>
        <authorList>
            <person name="Zhang Z."/>
            <person name="Sun J."/>
            <person name="Gong X."/>
            <person name="Wang C."/>
            <person name="Wang H."/>
        </authorList>
    </citation>
    <scope>NUCLEOTIDE SEQUENCE</scope>
    <source>
        <strain evidence="8">DSA</strain>
    </source>
</reference>
<evidence type="ECO:0000256" key="2">
    <source>
        <dbReference type="ARBA" id="ARBA00022448"/>
    </source>
</evidence>
<feature type="transmembrane region" description="Helical" evidence="6">
    <location>
        <begin position="16"/>
        <end position="33"/>
    </location>
</feature>
<evidence type="ECO:0000313" key="9">
    <source>
        <dbReference type="Proteomes" id="UP001172911"/>
    </source>
</evidence>
<evidence type="ECO:0000256" key="3">
    <source>
        <dbReference type="ARBA" id="ARBA00022692"/>
    </source>
</evidence>
<name>A0AAW7ZDN9_9FIRM</name>
<evidence type="ECO:0000256" key="1">
    <source>
        <dbReference type="ARBA" id="ARBA00004651"/>
    </source>
</evidence>
<keyword evidence="3 6" id="KW-0812">Transmembrane</keyword>
<evidence type="ECO:0000259" key="7">
    <source>
        <dbReference type="PROSITE" id="PS50850"/>
    </source>
</evidence>
<proteinExistence type="predicted"/>
<protein>
    <submittedName>
        <fullName evidence="8">MFS transporter</fullName>
    </submittedName>
</protein>
<dbReference type="GO" id="GO:0005886">
    <property type="term" value="C:plasma membrane"/>
    <property type="evidence" value="ECO:0007669"/>
    <property type="project" value="UniProtKB-SubCell"/>
</dbReference>
<feature type="transmembrane region" description="Helical" evidence="6">
    <location>
        <begin position="143"/>
        <end position="165"/>
    </location>
</feature>
<organism evidence="8 9">
    <name type="scientific">Desulforamulus aquiferis</name>
    <dbReference type="NCBI Taxonomy" id="1397668"/>
    <lineage>
        <taxon>Bacteria</taxon>
        <taxon>Bacillati</taxon>
        <taxon>Bacillota</taxon>
        <taxon>Clostridia</taxon>
        <taxon>Eubacteriales</taxon>
        <taxon>Peptococcaceae</taxon>
        <taxon>Desulforamulus</taxon>
    </lineage>
</organism>
<keyword evidence="9" id="KW-1185">Reference proteome</keyword>
<feature type="transmembrane region" description="Helical" evidence="6">
    <location>
        <begin position="223"/>
        <end position="247"/>
    </location>
</feature>
<dbReference type="AlphaFoldDB" id="A0AAW7ZDN9"/>
<evidence type="ECO:0000313" key="8">
    <source>
        <dbReference type="EMBL" id="MDO7787610.1"/>
    </source>
</evidence>
<dbReference type="PANTHER" id="PTHR23531">
    <property type="entry name" value="QUINOLENE RESISTANCE PROTEIN NORA"/>
    <property type="match status" value="1"/>
</dbReference>
<feature type="transmembrane region" description="Helical" evidence="6">
    <location>
        <begin position="284"/>
        <end position="303"/>
    </location>
</feature>
<keyword evidence="5 6" id="KW-0472">Membrane</keyword>
<dbReference type="InterPro" id="IPR036259">
    <property type="entry name" value="MFS_trans_sf"/>
</dbReference>
<feature type="transmembrane region" description="Helical" evidence="6">
    <location>
        <begin position="378"/>
        <end position="397"/>
    </location>
</feature>
<evidence type="ECO:0000256" key="6">
    <source>
        <dbReference type="SAM" id="Phobius"/>
    </source>
</evidence>
<evidence type="ECO:0000256" key="4">
    <source>
        <dbReference type="ARBA" id="ARBA00022989"/>
    </source>
</evidence>
<dbReference type="Proteomes" id="UP001172911">
    <property type="component" value="Unassembled WGS sequence"/>
</dbReference>
<feature type="transmembrane region" description="Helical" evidence="6">
    <location>
        <begin position="347"/>
        <end position="372"/>
    </location>
</feature>
<dbReference type="SUPFAM" id="SSF103473">
    <property type="entry name" value="MFS general substrate transporter"/>
    <property type="match status" value="1"/>
</dbReference>
<keyword evidence="4 6" id="KW-1133">Transmembrane helix</keyword>
<dbReference type="RefSeq" id="WP_304542774.1">
    <property type="nucleotide sequence ID" value="NZ_JARPTC010000014.1"/>
</dbReference>
<dbReference type="CDD" id="cd17325">
    <property type="entry name" value="MFS_MdtG_SLC18_like"/>
    <property type="match status" value="1"/>
</dbReference>
<feature type="transmembrane region" description="Helical" evidence="6">
    <location>
        <begin position="309"/>
        <end position="326"/>
    </location>
</feature>
<dbReference type="InterPro" id="IPR011701">
    <property type="entry name" value="MFS"/>
</dbReference>
<dbReference type="EMBL" id="JARPTC010000014">
    <property type="protein sequence ID" value="MDO7787610.1"/>
    <property type="molecule type" value="Genomic_DNA"/>
</dbReference>
<dbReference type="GO" id="GO:0022857">
    <property type="term" value="F:transmembrane transporter activity"/>
    <property type="evidence" value="ECO:0007669"/>
    <property type="project" value="InterPro"/>
</dbReference>
<comment type="caution">
    <text evidence="8">The sequence shown here is derived from an EMBL/GenBank/DDBJ whole genome shotgun (WGS) entry which is preliminary data.</text>
</comment>
<feature type="transmembrane region" description="Helical" evidence="6">
    <location>
        <begin position="112"/>
        <end position="131"/>
    </location>
</feature>
<sequence>MDEQVRIMNGQKSQKVFWALGLCGMAAIFSSTLSKIPVLPLYALHLGANEAQVGWIAAASTVPGIFLSFYAGVVSDRYGWKRLLMLALLVFATAPPLYLVVNDSLQLAVVRFYHGIATAILGPVAMAAIVSNSSHRKGELLSLYSSLTMIGRATAPFVGGFILTFWGFHGVFLICALSGFAALVVGVSIKLKIENLTVPKNSQNLKENKKLSNLREIFFHRPLVMVGMLETVVFFSFGAFEVIFPIYAKGLGITVGLIGVIMGLQLAGIIIFKPVFGRLSDRIGRMPIILAGLMLCSLAVGGLFFCKNILFIGIMNVGFGLGFALVTSSTRPLAADIARKGEVGASLGIISTLMDLGQVAGPPVVGMVAAFYGYQAGFLLMAAILAGTATIYVFILARLKLNSPSL</sequence>
<dbReference type="PROSITE" id="PS50850">
    <property type="entry name" value="MFS"/>
    <property type="match status" value="1"/>
</dbReference>
<feature type="domain" description="Major facilitator superfamily (MFS) profile" evidence="7">
    <location>
        <begin position="16"/>
        <end position="400"/>
    </location>
</feature>
<dbReference type="PANTHER" id="PTHR23531:SF1">
    <property type="entry name" value="QUINOLENE RESISTANCE PROTEIN NORA"/>
    <property type="match status" value="1"/>
</dbReference>
<feature type="transmembrane region" description="Helical" evidence="6">
    <location>
        <begin position="53"/>
        <end position="71"/>
    </location>
</feature>
<dbReference type="Gene3D" id="1.20.1250.20">
    <property type="entry name" value="MFS general substrate transporter like domains"/>
    <property type="match status" value="2"/>
</dbReference>
<feature type="transmembrane region" description="Helical" evidence="6">
    <location>
        <begin position="253"/>
        <end position="272"/>
    </location>
</feature>
<comment type="subcellular location">
    <subcellularLocation>
        <location evidence="1">Cell membrane</location>
        <topology evidence="1">Multi-pass membrane protein</topology>
    </subcellularLocation>
</comment>
<gene>
    <name evidence="8" type="ORF">P6N53_10295</name>
</gene>
<keyword evidence="2" id="KW-0813">Transport</keyword>
<dbReference type="Pfam" id="PF07690">
    <property type="entry name" value="MFS_1"/>
    <property type="match status" value="1"/>
</dbReference>
<evidence type="ECO:0000256" key="5">
    <source>
        <dbReference type="ARBA" id="ARBA00023136"/>
    </source>
</evidence>
<feature type="transmembrane region" description="Helical" evidence="6">
    <location>
        <begin position="83"/>
        <end position="100"/>
    </location>
</feature>
<reference evidence="8" key="2">
    <citation type="submission" date="2023-03" db="EMBL/GenBank/DDBJ databases">
        <authorList>
            <person name="Zhang Z."/>
        </authorList>
    </citation>
    <scope>NUCLEOTIDE SEQUENCE</scope>
    <source>
        <strain evidence="8">DSA</strain>
    </source>
</reference>
<feature type="transmembrane region" description="Helical" evidence="6">
    <location>
        <begin position="171"/>
        <end position="191"/>
    </location>
</feature>
<dbReference type="InterPro" id="IPR052714">
    <property type="entry name" value="MFS_Exporter"/>
</dbReference>
<dbReference type="InterPro" id="IPR020846">
    <property type="entry name" value="MFS_dom"/>
</dbReference>